<dbReference type="EC" id="2.3.2.27" evidence="3"/>
<evidence type="ECO:0000256" key="10">
    <source>
        <dbReference type="PROSITE-ProRule" id="PRU00175"/>
    </source>
</evidence>
<keyword evidence="9 12" id="KW-0472">Membrane</keyword>
<comment type="catalytic activity">
    <reaction evidence="1">
        <text>S-ubiquitinyl-[E2 ubiquitin-conjugating enzyme]-L-cysteine + [acceptor protein]-L-lysine = [E2 ubiquitin-conjugating enzyme]-L-cysteine + N(6)-ubiquitinyl-[acceptor protein]-L-lysine.</text>
        <dbReference type="EC" id="2.3.2.27"/>
    </reaction>
</comment>
<dbReference type="Proteomes" id="UP000807306">
    <property type="component" value="Unassembled WGS sequence"/>
</dbReference>
<evidence type="ECO:0000259" key="14">
    <source>
        <dbReference type="PROSITE" id="PS50089"/>
    </source>
</evidence>
<dbReference type="InterPro" id="IPR013083">
    <property type="entry name" value="Znf_RING/FYVE/PHD"/>
</dbReference>
<evidence type="ECO:0000256" key="12">
    <source>
        <dbReference type="SAM" id="Phobius"/>
    </source>
</evidence>
<feature type="region of interest" description="Disordered" evidence="11">
    <location>
        <begin position="286"/>
        <end position="335"/>
    </location>
</feature>
<dbReference type="InterPro" id="IPR051653">
    <property type="entry name" value="E3_ligase_sorting_rcpt"/>
</dbReference>
<proteinExistence type="predicted"/>
<dbReference type="Gene3D" id="3.30.40.10">
    <property type="entry name" value="Zinc/RING finger domain, C3HC4 (zinc finger)"/>
    <property type="match status" value="1"/>
</dbReference>
<dbReference type="Gene3D" id="3.50.30.30">
    <property type="match status" value="1"/>
</dbReference>
<protein>
    <recommendedName>
        <fullName evidence="3">RING-type E3 ubiquitin transferase</fullName>
        <ecNumber evidence="3">2.3.2.27</ecNumber>
    </recommendedName>
</protein>
<keyword evidence="4 12" id="KW-0812">Transmembrane</keyword>
<evidence type="ECO:0000256" key="9">
    <source>
        <dbReference type="ARBA" id="ARBA00023136"/>
    </source>
</evidence>
<evidence type="ECO:0000256" key="1">
    <source>
        <dbReference type="ARBA" id="ARBA00000900"/>
    </source>
</evidence>
<feature type="compositionally biased region" description="Low complexity" evidence="11">
    <location>
        <begin position="324"/>
        <end position="335"/>
    </location>
</feature>
<dbReference type="OrthoDB" id="8062037at2759"/>
<evidence type="ECO:0000256" key="7">
    <source>
        <dbReference type="ARBA" id="ARBA00022833"/>
    </source>
</evidence>
<comment type="caution">
    <text evidence="15">The sequence shown here is derived from an EMBL/GenBank/DDBJ whole genome shotgun (WGS) entry which is preliminary data.</text>
</comment>
<dbReference type="AlphaFoldDB" id="A0A9P6EQI2"/>
<evidence type="ECO:0000313" key="16">
    <source>
        <dbReference type="Proteomes" id="UP000807306"/>
    </source>
</evidence>
<feature type="domain" description="RING-type" evidence="14">
    <location>
        <begin position="345"/>
        <end position="387"/>
    </location>
</feature>
<feature type="signal peptide" evidence="13">
    <location>
        <begin position="1"/>
        <end position="22"/>
    </location>
</feature>
<accession>A0A9P6EQI2</accession>
<dbReference type="FunFam" id="3.30.40.10:FF:000388">
    <property type="entry name" value="Putative RING zinc finger domain superfamily protein"/>
    <property type="match status" value="1"/>
</dbReference>
<dbReference type="GO" id="GO:0016020">
    <property type="term" value="C:membrane"/>
    <property type="evidence" value="ECO:0007669"/>
    <property type="project" value="UniProtKB-SubCell"/>
</dbReference>
<sequence>MVFGLLCLYLLNLLNFYTIAHPVEVQNGTLITARSERGWTSFFLSWGTESTVSVVDRSPVISFPSRPAAFGADLDDPLLGYVIPLAAFTEPCTTTTNETLNDVPSNLGCPTLCLKGPNQPTEPWIALVQRGQCEFVKKIREAQRLGAKAVVVGGEDPRISGFPDTLVNMYSTEDASDITIAATYIKYTDYLQLYWLISTSNTTHSGLQTLSLLITAEYSPWEWYSPIITFVIILLLPSVLTFITLLIHRIRAARAAQRERAPIDIVHNLPWQVWTGTHWEKHAGGEQVDSLPKDASSDTDIEQGLPSKNAGEEATEPHQEIHDASSSLPNPSPANQPWFESQLECAICLSEFVKGDKVRVLPCHHIFHLDEVDEWLIQRKKLCPVCKADVTQPPPTIGPLPSQEASDPPLQPTSPTNATERTPLLTNHSESEEQPL</sequence>
<evidence type="ECO:0000313" key="15">
    <source>
        <dbReference type="EMBL" id="KAF9533068.1"/>
    </source>
</evidence>
<evidence type="ECO:0000256" key="13">
    <source>
        <dbReference type="SAM" id="SignalP"/>
    </source>
</evidence>
<dbReference type="InterPro" id="IPR001841">
    <property type="entry name" value="Znf_RING"/>
</dbReference>
<keyword evidence="8 12" id="KW-1133">Transmembrane helix</keyword>
<keyword evidence="16" id="KW-1185">Reference proteome</keyword>
<dbReference type="PROSITE" id="PS50089">
    <property type="entry name" value="ZF_RING_2"/>
    <property type="match status" value="1"/>
</dbReference>
<dbReference type="Pfam" id="PF02225">
    <property type="entry name" value="PA"/>
    <property type="match status" value="1"/>
</dbReference>
<dbReference type="SUPFAM" id="SSF57850">
    <property type="entry name" value="RING/U-box"/>
    <property type="match status" value="1"/>
</dbReference>
<keyword evidence="6 10" id="KW-0863">Zinc-finger</keyword>
<keyword evidence="5" id="KW-0479">Metal-binding</keyword>
<comment type="subcellular location">
    <subcellularLocation>
        <location evidence="2">Membrane</location>
        <topology evidence="2">Single-pass membrane protein</topology>
    </subcellularLocation>
</comment>
<name>A0A9P6EQI2_9AGAR</name>
<feature type="region of interest" description="Disordered" evidence="11">
    <location>
        <begin position="391"/>
        <end position="436"/>
    </location>
</feature>
<dbReference type="EMBL" id="MU157829">
    <property type="protein sequence ID" value="KAF9533068.1"/>
    <property type="molecule type" value="Genomic_DNA"/>
</dbReference>
<keyword evidence="7" id="KW-0862">Zinc</keyword>
<organism evidence="15 16">
    <name type="scientific">Crepidotus variabilis</name>
    <dbReference type="NCBI Taxonomy" id="179855"/>
    <lineage>
        <taxon>Eukaryota</taxon>
        <taxon>Fungi</taxon>
        <taxon>Dikarya</taxon>
        <taxon>Basidiomycota</taxon>
        <taxon>Agaricomycotina</taxon>
        <taxon>Agaricomycetes</taxon>
        <taxon>Agaricomycetidae</taxon>
        <taxon>Agaricales</taxon>
        <taxon>Agaricineae</taxon>
        <taxon>Crepidotaceae</taxon>
        <taxon>Crepidotus</taxon>
    </lineage>
</organism>
<evidence type="ECO:0000256" key="3">
    <source>
        <dbReference type="ARBA" id="ARBA00012483"/>
    </source>
</evidence>
<dbReference type="Pfam" id="PF13639">
    <property type="entry name" value="zf-RING_2"/>
    <property type="match status" value="1"/>
</dbReference>
<feature type="transmembrane region" description="Helical" evidence="12">
    <location>
        <begin position="223"/>
        <end position="247"/>
    </location>
</feature>
<dbReference type="PANTHER" id="PTHR47168:SF1">
    <property type="entry name" value="OS02G0798600 PROTEIN"/>
    <property type="match status" value="1"/>
</dbReference>
<dbReference type="SUPFAM" id="SSF52025">
    <property type="entry name" value="PA domain"/>
    <property type="match status" value="1"/>
</dbReference>
<reference evidence="15" key="1">
    <citation type="submission" date="2020-11" db="EMBL/GenBank/DDBJ databases">
        <authorList>
            <consortium name="DOE Joint Genome Institute"/>
            <person name="Ahrendt S."/>
            <person name="Riley R."/>
            <person name="Andreopoulos W."/>
            <person name="Labutti K."/>
            <person name="Pangilinan J."/>
            <person name="Ruiz-Duenas F.J."/>
            <person name="Barrasa J.M."/>
            <person name="Sanchez-Garcia M."/>
            <person name="Camarero S."/>
            <person name="Miyauchi S."/>
            <person name="Serrano A."/>
            <person name="Linde D."/>
            <person name="Babiker R."/>
            <person name="Drula E."/>
            <person name="Ayuso-Fernandez I."/>
            <person name="Pacheco R."/>
            <person name="Padilla G."/>
            <person name="Ferreira P."/>
            <person name="Barriuso J."/>
            <person name="Kellner H."/>
            <person name="Castanera R."/>
            <person name="Alfaro M."/>
            <person name="Ramirez L."/>
            <person name="Pisabarro A.G."/>
            <person name="Kuo A."/>
            <person name="Tritt A."/>
            <person name="Lipzen A."/>
            <person name="He G."/>
            <person name="Yan M."/>
            <person name="Ng V."/>
            <person name="Cullen D."/>
            <person name="Martin F."/>
            <person name="Rosso M.-N."/>
            <person name="Henrissat B."/>
            <person name="Hibbett D."/>
            <person name="Martinez A.T."/>
            <person name="Grigoriev I.V."/>
        </authorList>
    </citation>
    <scope>NUCLEOTIDE SEQUENCE</scope>
    <source>
        <strain evidence="15">CBS 506.95</strain>
    </source>
</reference>
<feature type="compositionally biased region" description="Polar residues" evidence="11">
    <location>
        <begin position="413"/>
        <end position="428"/>
    </location>
</feature>
<dbReference type="InterPro" id="IPR003137">
    <property type="entry name" value="PA_domain"/>
</dbReference>
<evidence type="ECO:0000256" key="11">
    <source>
        <dbReference type="SAM" id="MobiDB-lite"/>
    </source>
</evidence>
<feature type="chain" id="PRO_5040465630" description="RING-type E3 ubiquitin transferase" evidence="13">
    <location>
        <begin position="23"/>
        <end position="436"/>
    </location>
</feature>
<dbReference type="GO" id="GO:0061630">
    <property type="term" value="F:ubiquitin protein ligase activity"/>
    <property type="evidence" value="ECO:0007669"/>
    <property type="project" value="UniProtKB-EC"/>
</dbReference>
<dbReference type="InterPro" id="IPR046450">
    <property type="entry name" value="PA_dom_sf"/>
</dbReference>
<evidence type="ECO:0000256" key="6">
    <source>
        <dbReference type="ARBA" id="ARBA00022771"/>
    </source>
</evidence>
<gene>
    <name evidence="15" type="ORF">CPB83DRAFT_805869</name>
</gene>
<dbReference type="GO" id="GO:0008270">
    <property type="term" value="F:zinc ion binding"/>
    <property type="evidence" value="ECO:0007669"/>
    <property type="project" value="UniProtKB-KW"/>
</dbReference>
<evidence type="ECO:0000256" key="8">
    <source>
        <dbReference type="ARBA" id="ARBA00022989"/>
    </source>
</evidence>
<evidence type="ECO:0000256" key="2">
    <source>
        <dbReference type="ARBA" id="ARBA00004167"/>
    </source>
</evidence>
<dbReference type="SMART" id="SM00184">
    <property type="entry name" value="RING"/>
    <property type="match status" value="1"/>
</dbReference>
<evidence type="ECO:0000256" key="4">
    <source>
        <dbReference type="ARBA" id="ARBA00022692"/>
    </source>
</evidence>
<evidence type="ECO:0000256" key="5">
    <source>
        <dbReference type="ARBA" id="ARBA00022723"/>
    </source>
</evidence>
<keyword evidence="13" id="KW-0732">Signal</keyword>
<dbReference type="PANTHER" id="PTHR47168">
    <property type="entry name" value="RING ZINC FINGER DOMAIN SUPERFAMILY PROTEIN-RELATED"/>
    <property type="match status" value="1"/>
</dbReference>